<sequence>MPSPDTAARHTGAGVARRQAHHERMRDERAREAAAGNAELPPEDDAVEMASAAQLLDSVRRATLHQVADHAVEPLAVGAAASLGESFRETYWAWYNLSARAAIGNAAYAAGAAATAEASASEAADAPLLGAAVDELALDDETVAEAIAAVDGGDGVPGCGDDADEDAGDDRGASQEV</sequence>
<protein>
    <submittedName>
        <fullName evidence="2">Uncharacterized protein</fullName>
    </submittedName>
</protein>
<organism evidence="2 3">
    <name type="scientific">Emiliania huxleyi (strain CCMP1516)</name>
    <dbReference type="NCBI Taxonomy" id="280463"/>
    <lineage>
        <taxon>Eukaryota</taxon>
        <taxon>Haptista</taxon>
        <taxon>Haptophyta</taxon>
        <taxon>Prymnesiophyceae</taxon>
        <taxon>Isochrysidales</taxon>
        <taxon>Noelaerhabdaceae</taxon>
        <taxon>Emiliania</taxon>
    </lineage>
</organism>
<proteinExistence type="predicted"/>
<evidence type="ECO:0000256" key="1">
    <source>
        <dbReference type="SAM" id="MobiDB-lite"/>
    </source>
</evidence>
<dbReference type="EnsemblProtists" id="EOD11885">
    <property type="protein sequence ID" value="EOD11885"/>
    <property type="gene ID" value="EMIHUDRAFT_214246"/>
</dbReference>
<dbReference type="AlphaFoldDB" id="A0A0D3IKV0"/>
<feature type="region of interest" description="Disordered" evidence="1">
    <location>
        <begin position="1"/>
        <end position="43"/>
    </location>
</feature>
<dbReference type="PaxDb" id="2903-EOD11885"/>
<dbReference type="Proteomes" id="UP000013827">
    <property type="component" value="Unassembled WGS sequence"/>
</dbReference>
<keyword evidence="3" id="KW-1185">Reference proteome</keyword>
<feature type="compositionally biased region" description="Basic and acidic residues" evidence="1">
    <location>
        <begin position="22"/>
        <end position="32"/>
    </location>
</feature>
<feature type="region of interest" description="Disordered" evidence="1">
    <location>
        <begin position="149"/>
        <end position="177"/>
    </location>
</feature>
<evidence type="ECO:0000313" key="2">
    <source>
        <dbReference type="EnsemblProtists" id="EOD11885"/>
    </source>
</evidence>
<reference evidence="3" key="1">
    <citation type="journal article" date="2013" name="Nature">
        <title>Pan genome of the phytoplankton Emiliania underpins its global distribution.</title>
        <authorList>
            <person name="Read B.A."/>
            <person name="Kegel J."/>
            <person name="Klute M.J."/>
            <person name="Kuo A."/>
            <person name="Lefebvre S.C."/>
            <person name="Maumus F."/>
            <person name="Mayer C."/>
            <person name="Miller J."/>
            <person name="Monier A."/>
            <person name="Salamov A."/>
            <person name="Young J."/>
            <person name="Aguilar M."/>
            <person name="Claverie J.M."/>
            <person name="Frickenhaus S."/>
            <person name="Gonzalez K."/>
            <person name="Herman E.K."/>
            <person name="Lin Y.C."/>
            <person name="Napier J."/>
            <person name="Ogata H."/>
            <person name="Sarno A.F."/>
            <person name="Shmutz J."/>
            <person name="Schroeder D."/>
            <person name="de Vargas C."/>
            <person name="Verret F."/>
            <person name="von Dassow P."/>
            <person name="Valentin K."/>
            <person name="Van de Peer Y."/>
            <person name="Wheeler G."/>
            <person name="Dacks J.B."/>
            <person name="Delwiche C.F."/>
            <person name="Dyhrman S.T."/>
            <person name="Glockner G."/>
            <person name="John U."/>
            <person name="Richards T."/>
            <person name="Worden A.Z."/>
            <person name="Zhang X."/>
            <person name="Grigoriev I.V."/>
            <person name="Allen A.E."/>
            <person name="Bidle K."/>
            <person name="Borodovsky M."/>
            <person name="Bowler C."/>
            <person name="Brownlee C."/>
            <person name="Cock J.M."/>
            <person name="Elias M."/>
            <person name="Gladyshev V.N."/>
            <person name="Groth M."/>
            <person name="Guda C."/>
            <person name="Hadaegh A."/>
            <person name="Iglesias-Rodriguez M.D."/>
            <person name="Jenkins J."/>
            <person name="Jones B.M."/>
            <person name="Lawson T."/>
            <person name="Leese F."/>
            <person name="Lindquist E."/>
            <person name="Lobanov A."/>
            <person name="Lomsadze A."/>
            <person name="Malik S.B."/>
            <person name="Marsh M.E."/>
            <person name="Mackinder L."/>
            <person name="Mock T."/>
            <person name="Mueller-Roeber B."/>
            <person name="Pagarete A."/>
            <person name="Parker M."/>
            <person name="Probert I."/>
            <person name="Quesneville H."/>
            <person name="Raines C."/>
            <person name="Rensing S.A."/>
            <person name="Riano-Pachon D.M."/>
            <person name="Richier S."/>
            <person name="Rokitta S."/>
            <person name="Shiraiwa Y."/>
            <person name="Soanes D.M."/>
            <person name="van der Giezen M."/>
            <person name="Wahlund T.M."/>
            <person name="Williams B."/>
            <person name="Wilson W."/>
            <person name="Wolfe G."/>
            <person name="Wurch L.L."/>
        </authorList>
    </citation>
    <scope>NUCLEOTIDE SEQUENCE</scope>
</reference>
<reference evidence="2" key="2">
    <citation type="submission" date="2024-10" db="UniProtKB">
        <authorList>
            <consortium name="EnsemblProtists"/>
        </authorList>
    </citation>
    <scope>IDENTIFICATION</scope>
</reference>
<dbReference type="GeneID" id="17258048"/>
<dbReference type="HOGENOM" id="CLU_1520605_0_0_1"/>
<dbReference type="RefSeq" id="XP_005764314.1">
    <property type="nucleotide sequence ID" value="XM_005764257.1"/>
</dbReference>
<dbReference type="KEGG" id="ehx:EMIHUDRAFT_214246"/>
<name>A0A0D3IKV0_EMIH1</name>
<accession>A0A0D3IKV0</accession>
<evidence type="ECO:0000313" key="3">
    <source>
        <dbReference type="Proteomes" id="UP000013827"/>
    </source>
</evidence>